<feature type="domain" description="Heterokaryon incompatibility" evidence="1">
    <location>
        <begin position="209"/>
        <end position="346"/>
    </location>
</feature>
<keyword evidence="3" id="KW-1185">Reference proteome</keyword>
<proteinExistence type="predicted"/>
<dbReference type="Pfam" id="PF06985">
    <property type="entry name" value="HET"/>
    <property type="match status" value="1"/>
</dbReference>
<accession>A0ABR2V949</accession>
<name>A0ABR2V949_9PEZI</name>
<comment type="caution">
    <text evidence="2">The sequence shown here is derived from an EMBL/GenBank/DDBJ whole genome shotgun (WGS) entry which is preliminary data.</text>
</comment>
<gene>
    <name evidence="2" type="ORF">SUNI508_14030</name>
</gene>
<evidence type="ECO:0000313" key="3">
    <source>
        <dbReference type="Proteomes" id="UP001408356"/>
    </source>
</evidence>
<dbReference type="Proteomes" id="UP001408356">
    <property type="component" value="Unassembled WGS sequence"/>
</dbReference>
<dbReference type="EMBL" id="JARVKF010000076">
    <property type="protein sequence ID" value="KAK9423439.1"/>
    <property type="molecule type" value="Genomic_DNA"/>
</dbReference>
<dbReference type="PANTHER" id="PTHR33112:SF12">
    <property type="entry name" value="HETEROKARYON INCOMPATIBILITY DOMAIN-CONTAINING PROTEIN"/>
    <property type="match status" value="1"/>
</dbReference>
<evidence type="ECO:0000313" key="2">
    <source>
        <dbReference type="EMBL" id="KAK9423439.1"/>
    </source>
</evidence>
<evidence type="ECO:0000259" key="1">
    <source>
        <dbReference type="Pfam" id="PF06985"/>
    </source>
</evidence>
<protein>
    <submittedName>
        <fullName evidence="2">Heterokaryon incompatibility protein-domain-containing protein</fullName>
    </submittedName>
</protein>
<sequence length="728" mass="84182">MLRDDLEGQQQEPITNFRGEALCDACVNLKLPKDWSDEDVVARIVDFALERFVFNGRTSGACSRCVDLFKWVNSRGGGICPSHISGLPSKEENDDLLRRSTFRIDDSGPLLYRTAKDLRTQDQHSALRYFGTPHTSAFGDSNHVRSVGEYPNYEAIRVWLNHCVTQHTKCQTITISSDLKTDLEKIFLVDVEARELVPYPRIDKHAPDYFALSYVWGKWKGVIHRSQGTLPYPLPRTIEDAILVTRKLKVRYLWADTICINQDDPTHKEEQLSLMGTIYHGALAVIVPLDSNDSDDGFPRVRADSRRSHQLSLHFRQGKYLRQKLPRLVEAISTARWNRRGWTFQEKILSRRRIYFTEHQVHFSCGKMVCCEAWHDETYFHNNPEEEDTITMFPPNQEDDYFTKHDRMGAFEGLVDQYLGRKLTGPEDILNAFSGILDMLKQHRFPDGFCQALPKEDFRMSLLWRQIDEGNEVICDGRVRRSLDQTTRRKSETQLPSWSWIGWKPASRLQFYRPPNMEVGTRTFNLDPPLCILDARGNWLHKSLANCRQRWEPPISGPRKWLRKSNGPQMAAHQALGHASLWVRGIVLQLPCHLAPRKSRTCWPPNSQTEHVPDIDFSVWKGIYKRGTNAKLHIDGQFELFEKYGDTPTFLPFLLLDAYLLRTTSGFLTRTRTRRLCLELLVLHESEGTAVRGGTASISILLDGRSTNWRQLGFWKLTKPVFKDFYLS</sequence>
<dbReference type="InterPro" id="IPR010730">
    <property type="entry name" value="HET"/>
</dbReference>
<dbReference type="PANTHER" id="PTHR33112">
    <property type="entry name" value="DOMAIN PROTEIN, PUTATIVE-RELATED"/>
    <property type="match status" value="1"/>
</dbReference>
<reference evidence="2 3" key="1">
    <citation type="journal article" date="2024" name="J. Plant Pathol.">
        <title>Sequence and assembly of the genome of Seiridium unicorne, isolate CBS 538.82, causal agent of cypress canker disease.</title>
        <authorList>
            <person name="Scali E."/>
            <person name="Rocca G.D."/>
            <person name="Danti R."/>
            <person name="Garbelotto M."/>
            <person name="Barberini S."/>
            <person name="Baroncelli R."/>
            <person name="Emiliani G."/>
        </authorList>
    </citation>
    <scope>NUCLEOTIDE SEQUENCE [LARGE SCALE GENOMIC DNA]</scope>
    <source>
        <strain evidence="2 3">BM-138-508</strain>
    </source>
</reference>
<organism evidence="2 3">
    <name type="scientific">Seiridium unicorne</name>
    <dbReference type="NCBI Taxonomy" id="138068"/>
    <lineage>
        <taxon>Eukaryota</taxon>
        <taxon>Fungi</taxon>
        <taxon>Dikarya</taxon>
        <taxon>Ascomycota</taxon>
        <taxon>Pezizomycotina</taxon>
        <taxon>Sordariomycetes</taxon>
        <taxon>Xylariomycetidae</taxon>
        <taxon>Amphisphaeriales</taxon>
        <taxon>Sporocadaceae</taxon>
        <taxon>Seiridium</taxon>
    </lineage>
</organism>